<dbReference type="RefSeq" id="WP_074549939.1">
    <property type="nucleotide sequence ID" value="NZ_BPTR01000001.1"/>
</dbReference>
<dbReference type="InterPro" id="IPR017896">
    <property type="entry name" value="4Fe4S_Fe-S-bd"/>
</dbReference>
<dbReference type="PROSITE" id="PS51379">
    <property type="entry name" value="4FE4S_FER_2"/>
    <property type="match status" value="2"/>
</dbReference>
<keyword evidence="6" id="KW-1185">Reference proteome</keyword>
<evidence type="ECO:0000256" key="1">
    <source>
        <dbReference type="ARBA" id="ARBA00022723"/>
    </source>
</evidence>
<feature type="domain" description="4Fe-4S ferredoxin-type" evidence="4">
    <location>
        <begin position="45"/>
        <end position="74"/>
    </location>
</feature>
<name>A0ABX4EHA7_SEGBR</name>
<comment type="caution">
    <text evidence="5">The sequence shown here is derived from an EMBL/GenBank/DDBJ whole genome shotgun (WGS) entry which is preliminary data.</text>
</comment>
<dbReference type="Gene3D" id="3.30.70.3270">
    <property type="match status" value="1"/>
</dbReference>
<organism evidence="5 6">
    <name type="scientific">Segatella bryantii</name>
    <name type="common">Prevotella bryantii</name>
    <dbReference type="NCBI Taxonomy" id="77095"/>
    <lineage>
        <taxon>Bacteria</taxon>
        <taxon>Pseudomonadati</taxon>
        <taxon>Bacteroidota</taxon>
        <taxon>Bacteroidia</taxon>
        <taxon>Bacteroidales</taxon>
        <taxon>Prevotellaceae</taxon>
        <taxon>Segatella</taxon>
    </lineage>
</organism>
<dbReference type="PROSITE" id="PS00198">
    <property type="entry name" value="4FE4S_FER_1"/>
    <property type="match status" value="2"/>
</dbReference>
<reference evidence="5 6" key="1">
    <citation type="submission" date="2017-08" db="EMBL/GenBank/DDBJ databases">
        <title>Comparative genomics of non-oral Prevotella species.</title>
        <authorList>
            <person name="Accetto T."/>
            <person name="Nograsek B."/>
            <person name="Avgustin G."/>
        </authorList>
    </citation>
    <scope>NUCLEOTIDE SEQUENCE [LARGE SCALE GENOMIC DNA]</scope>
    <source>
        <strain evidence="5 6">TC1-1</strain>
    </source>
</reference>
<dbReference type="EMBL" id="NPJF01000030">
    <property type="protein sequence ID" value="OYP55323.1"/>
    <property type="molecule type" value="Genomic_DNA"/>
</dbReference>
<dbReference type="Gene3D" id="3.30.70.20">
    <property type="match status" value="1"/>
</dbReference>
<protein>
    <submittedName>
        <fullName evidence="5">Ferredoxin</fullName>
    </submittedName>
</protein>
<keyword evidence="3" id="KW-0411">Iron-sulfur</keyword>
<dbReference type="Proteomes" id="UP000216189">
    <property type="component" value="Unassembled WGS sequence"/>
</dbReference>
<gene>
    <name evidence="5" type="ORF">CIK91_07375</name>
</gene>
<sequence>MGIIKGAIVVNTDRCKGCSLCVVACPKNCISIAEKKVNVHGYPYVEPNAQSDSCVGCASCAIVCPDGCITVYRKKTED</sequence>
<dbReference type="PANTHER" id="PTHR43122:SF2">
    <property type="entry name" value="FERREDOXIN SUBUNIT OF PYRUVATE:FLAVODOXIN OXIDOREDUCTASE"/>
    <property type="match status" value="1"/>
</dbReference>
<evidence type="ECO:0000313" key="5">
    <source>
        <dbReference type="EMBL" id="OYP55323.1"/>
    </source>
</evidence>
<evidence type="ECO:0000259" key="4">
    <source>
        <dbReference type="PROSITE" id="PS51379"/>
    </source>
</evidence>
<dbReference type="PANTHER" id="PTHR43122">
    <property type="entry name" value="FERREDOXIN SUBUNIT OF PYRUVATE:FLAVODOXIN OXIDOREDUCTASE-RELATED"/>
    <property type="match status" value="1"/>
</dbReference>
<dbReference type="InterPro" id="IPR017900">
    <property type="entry name" value="4Fe4S_Fe_S_CS"/>
</dbReference>
<keyword evidence="2" id="KW-0408">Iron</keyword>
<dbReference type="GeneID" id="72478544"/>
<evidence type="ECO:0000256" key="2">
    <source>
        <dbReference type="ARBA" id="ARBA00023004"/>
    </source>
</evidence>
<accession>A0ABX4EHA7</accession>
<proteinExistence type="predicted"/>
<evidence type="ECO:0000256" key="3">
    <source>
        <dbReference type="ARBA" id="ARBA00023014"/>
    </source>
</evidence>
<dbReference type="SUPFAM" id="SSF54862">
    <property type="entry name" value="4Fe-4S ferredoxins"/>
    <property type="match status" value="1"/>
</dbReference>
<keyword evidence="1" id="KW-0479">Metal-binding</keyword>
<feature type="domain" description="4Fe-4S ferredoxin-type" evidence="4">
    <location>
        <begin position="6"/>
        <end position="35"/>
    </location>
</feature>
<dbReference type="Pfam" id="PF12838">
    <property type="entry name" value="Fer4_7"/>
    <property type="match status" value="1"/>
</dbReference>
<evidence type="ECO:0000313" key="6">
    <source>
        <dbReference type="Proteomes" id="UP000216189"/>
    </source>
</evidence>